<keyword evidence="5" id="KW-0762">Sugar transport</keyword>
<evidence type="ECO:0000256" key="6">
    <source>
        <dbReference type="ARBA" id="ARBA00022737"/>
    </source>
</evidence>
<protein>
    <submittedName>
        <fullName evidence="12">Sugar ABC transporter ATP-binding protein</fullName>
    </submittedName>
</protein>
<keyword evidence="9" id="KW-1278">Translocase</keyword>
<dbReference type="InterPro" id="IPR003593">
    <property type="entry name" value="AAA+_ATPase"/>
</dbReference>
<dbReference type="CDD" id="cd03216">
    <property type="entry name" value="ABC_Carb_Monos_I"/>
    <property type="match status" value="1"/>
</dbReference>
<dbReference type="GO" id="GO:0005524">
    <property type="term" value="F:ATP binding"/>
    <property type="evidence" value="ECO:0007669"/>
    <property type="project" value="UniProtKB-KW"/>
</dbReference>
<dbReference type="Pfam" id="PF00005">
    <property type="entry name" value="ABC_tran"/>
    <property type="match status" value="2"/>
</dbReference>
<dbReference type="OrthoDB" id="304830at2"/>
<keyword evidence="7" id="KW-0547">Nucleotide-binding</keyword>
<name>A0A5C1QN13_9SPIO</name>
<dbReference type="FunFam" id="3.40.50.300:FF:000127">
    <property type="entry name" value="Ribose import ATP-binding protein RbsA"/>
    <property type="match status" value="1"/>
</dbReference>
<dbReference type="InterPro" id="IPR017871">
    <property type="entry name" value="ABC_transporter-like_CS"/>
</dbReference>
<evidence type="ECO:0000256" key="9">
    <source>
        <dbReference type="ARBA" id="ARBA00022967"/>
    </source>
</evidence>
<evidence type="ECO:0000256" key="3">
    <source>
        <dbReference type="ARBA" id="ARBA00022448"/>
    </source>
</evidence>
<reference evidence="12 13" key="1">
    <citation type="submission" date="2019-02" db="EMBL/GenBank/DDBJ databases">
        <title>Complete Genome Sequence and Methylome Analysis of free living Spirochaetas.</title>
        <authorList>
            <person name="Fomenkov A."/>
            <person name="Dubinina G."/>
            <person name="Leshcheva N."/>
            <person name="Mikheeva N."/>
            <person name="Grabovich M."/>
            <person name="Vincze T."/>
            <person name="Roberts R.J."/>
        </authorList>
    </citation>
    <scope>NUCLEOTIDE SEQUENCE [LARGE SCALE GENOMIC DNA]</scope>
    <source>
        <strain evidence="12 13">K2</strain>
    </source>
</reference>
<keyword evidence="8 12" id="KW-0067">ATP-binding</keyword>
<evidence type="ECO:0000256" key="10">
    <source>
        <dbReference type="ARBA" id="ARBA00023136"/>
    </source>
</evidence>
<keyword evidence="6" id="KW-0677">Repeat</keyword>
<dbReference type="PANTHER" id="PTHR43790:SF3">
    <property type="entry name" value="D-ALLOSE IMPORT ATP-BINDING PROTEIN ALSA-RELATED"/>
    <property type="match status" value="1"/>
</dbReference>
<keyword evidence="4" id="KW-1003">Cell membrane</keyword>
<dbReference type="GO" id="GO:0005886">
    <property type="term" value="C:plasma membrane"/>
    <property type="evidence" value="ECO:0007669"/>
    <property type="project" value="UniProtKB-SubCell"/>
</dbReference>
<dbReference type="GO" id="GO:0015749">
    <property type="term" value="P:monosaccharide transmembrane transport"/>
    <property type="evidence" value="ECO:0007669"/>
    <property type="project" value="UniProtKB-ARBA"/>
</dbReference>
<evidence type="ECO:0000256" key="1">
    <source>
        <dbReference type="ARBA" id="ARBA00004202"/>
    </source>
</evidence>
<dbReference type="Gene3D" id="3.40.50.300">
    <property type="entry name" value="P-loop containing nucleotide triphosphate hydrolases"/>
    <property type="match status" value="2"/>
</dbReference>
<gene>
    <name evidence="12" type="ORF">EXM22_10245</name>
</gene>
<evidence type="ECO:0000259" key="11">
    <source>
        <dbReference type="PROSITE" id="PS50893"/>
    </source>
</evidence>
<evidence type="ECO:0000313" key="13">
    <source>
        <dbReference type="Proteomes" id="UP000324209"/>
    </source>
</evidence>
<dbReference type="InterPro" id="IPR003439">
    <property type="entry name" value="ABC_transporter-like_ATP-bd"/>
</dbReference>
<dbReference type="SMART" id="SM00382">
    <property type="entry name" value="AAA"/>
    <property type="match status" value="2"/>
</dbReference>
<comment type="subcellular location">
    <subcellularLocation>
        <location evidence="2">Cell inner membrane</location>
    </subcellularLocation>
    <subcellularLocation>
        <location evidence="1">Cell membrane</location>
        <topology evidence="1">Peripheral membrane protein</topology>
    </subcellularLocation>
</comment>
<sequence>MNKEENVNVPYLQMNKIVKQFPGVLALKGIDFVMNQGEVVALMGENGAGKSTLMKILMGVYAKDGGDIIIQGEKVDIHNTLSAIHLGISMIYQELNLVPNLNIAENIFLGQEQNNKGFIDKNAMHEEARAFIKTVGMDFDSNILVSQLSTAQKQMIEVARALSLDAKLIIMDEPTSSLTESETNTLFEIIDNLKKKNVSVIFITHRMNEIFRVADKVAIMRDGEMICTLDIASTNKNEVIRHMVGREIDDIFAKEQAEISDVIMEVENLSTKGFLKDISFNIRKGEILGFAGLVGAGRSEVMRAIFGIDKKESGIVRINGKEVNIKSTVDALNQGIGFLPEDRKEQALVLGMTLRENLTLACLNTLSRFHFILFKKEMSLSKHYVDLLRVKTPGVEQIIKNLSGGNQQKVVIGKWLAITPKILILDEPTRGIDVGSKKEIHALMSKLARDGVAIIMISSELPEILGMSDRIVVMQEGRICGELLREEANQESIMSLAIS</sequence>
<dbReference type="CDD" id="cd03215">
    <property type="entry name" value="ABC_Carb_Monos_II"/>
    <property type="match status" value="1"/>
</dbReference>
<dbReference type="GO" id="GO:0016887">
    <property type="term" value="F:ATP hydrolysis activity"/>
    <property type="evidence" value="ECO:0007669"/>
    <property type="project" value="InterPro"/>
</dbReference>
<dbReference type="InterPro" id="IPR050107">
    <property type="entry name" value="ABC_carbohydrate_import_ATPase"/>
</dbReference>
<evidence type="ECO:0000256" key="8">
    <source>
        <dbReference type="ARBA" id="ARBA00022840"/>
    </source>
</evidence>
<dbReference type="PANTHER" id="PTHR43790">
    <property type="entry name" value="CARBOHYDRATE TRANSPORT ATP-BINDING PROTEIN MG119-RELATED"/>
    <property type="match status" value="1"/>
</dbReference>
<dbReference type="PROSITE" id="PS00211">
    <property type="entry name" value="ABC_TRANSPORTER_1"/>
    <property type="match status" value="1"/>
</dbReference>
<keyword evidence="10" id="KW-0472">Membrane</keyword>
<evidence type="ECO:0000256" key="7">
    <source>
        <dbReference type="ARBA" id="ARBA00022741"/>
    </source>
</evidence>
<keyword evidence="3" id="KW-0813">Transport</keyword>
<proteinExistence type="predicted"/>
<evidence type="ECO:0000256" key="4">
    <source>
        <dbReference type="ARBA" id="ARBA00022475"/>
    </source>
</evidence>
<dbReference type="SUPFAM" id="SSF52540">
    <property type="entry name" value="P-loop containing nucleoside triphosphate hydrolases"/>
    <property type="match status" value="2"/>
</dbReference>
<dbReference type="Proteomes" id="UP000324209">
    <property type="component" value="Chromosome"/>
</dbReference>
<feature type="domain" description="ABC transporter" evidence="11">
    <location>
        <begin position="12"/>
        <end position="247"/>
    </location>
</feature>
<evidence type="ECO:0000256" key="2">
    <source>
        <dbReference type="ARBA" id="ARBA00004533"/>
    </source>
</evidence>
<dbReference type="RefSeq" id="WP_149486430.1">
    <property type="nucleotide sequence ID" value="NZ_CP036150.1"/>
</dbReference>
<dbReference type="KEGG" id="ock:EXM22_10245"/>
<dbReference type="EMBL" id="CP036150">
    <property type="protein sequence ID" value="QEN08350.1"/>
    <property type="molecule type" value="Genomic_DNA"/>
</dbReference>
<dbReference type="FunFam" id="3.40.50.300:FF:000126">
    <property type="entry name" value="Galactose/methyl galactoside import ATP-binding protein MglA"/>
    <property type="match status" value="1"/>
</dbReference>
<dbReference type="PROSITE" id="PS50893">
    <property type="entry name" value="ABC_TRANSPORTER_2"/>
    <property type="match status" value="2"/>
</dbReference>
<evidence type="ECO:0000256" key="5">
    <source>
        <dbReference type="ARBA" id="ARBA00022597"/>
    </source>
</evidence>
<evidence type="ECO:0000313" key="12">
    <source>
        <dbReference type="EMBL" id="QEN08350.1"/>
    </source>
</evidence>
<feature type="domain" description="ABC transporter" evidence="11">
    <location>
        <begin position="257"/>
        <end position="496"/>
    </location>
</feature>
<accession>A0A5C1QN13</accession>
<organism evidence="12 13">
    <name type="scientific">Oceanispirochaeta crateris</name>
    <dbReference type="NCBI Taxonomy" id="2518645"/>
    <lineage>
        <taxon>Bacteria</taxon>
        <taxon>Pseudomonadati</taxon>
        <taxon>Spirochaetota</taxon>
        <taxon>Spirochaetia</taxon>
        <taxon>Spirochaetales</taxon>
        <taxon>Spirochaetaceae</taxon>
        <taxon>Oceanispirochaeta</taxon>
    </lineage>
</organism>
<dbReference type="AlphaFoldDB" id="A0A5C1QN13"/>
<keyword evidence="13" id="KW-1185">Reference proteome</keyword>
<dbReference type="InterPro" id="IPR027417">
    <property type="entry name" value="P-loop_NTPase"/>
</dbReference>